<dbReference type="Pfam" id="PF05168">
    <property type="entry name" value="HEPN"/>
    <property type="match status" value="1"/>
</dbReference>
<sequence length="142" mass="16932">MKFQFEKCKERGKIVKMGKDPELVRKELKESSHDLDSAQKSLSKEDYKWTIVQCYYSMFHAFRALLFSRGYREKSHIYLKFAIETLFVDEGILNRDLLDNFDFAMRSRERADYSYTYNLNLAEDLLDSSRELLDEVENLVSQ</sequence>
<reference evidence="3 4" key="1">
    <citation type="submission" date="2016-08" db="EMBL/GenBank/DDBJ databases">
        <authorList>
            <person name="Seilhamer J.J."/>
        </authorList>
    </citation>
    <scope>NUCLEOTIDE SEQUENCE [LARGE SCALE GENOMIC DNA]</scope>
    <source>
        <strain evidence="3">Buetzberg</strain>
    </source>
</reference>
<dbReference type="KEGG" id="mcub:MCBB_1315"/>
<evidence type="ECO:0000313" key="3">
    <source>
        <dbReference type="EMBL" id="SCG85873.1"/>
    </source>
</evidence>
<dbReference type="RefSeq" id="WP_071906987.1">
    <property type="nucleotide sequence ID" value="NZ_LT607756.1"/>
</dbReference>
<gene>
    <name evidence="3" type="ORF">MCBB_1315</name>
</gene>
<evidence type="ECO:0000313" key="4">
    <source>
        <dbReference type="Proteomes" id="UP000094707"/>
    </source>
</evidence>
<dbReference type="Gene3D" id="1.20.120.330">
    <property type="entry name" value="Nucleotidyltransferases domain 2"/>
    <property type="match status" value="1"/>
</dbReference>
<dbReference type="OrthoDB" id="67867at2157"/>
<dbReference type="STRING" id="118062.MCBB_1315"/>
<feature type="domain" description="HEPN" evidence="2">
    <location>
        <begin position="28"/>
        <end position="138"/>
    </location>
</feature>
<protein>
    <recommendedName>
        <fullName evidence="2">HEPN domain-containing protein</fullName>
    </recommendedName>
</protein>
<dbReference type="InterPro" id="IPR007842">
    <property type="entry name" value="HEPN_dom"/>
</dbReference>
<dbReference type="GeneID" id="30412157"/>
<dbReference type="PANTHER" id="PTHR36565">
    <property type="entry name" value="UPF0332 PROTEIN TM_1000"/>
    <property type="match status" value="1"/>
</dbReference>
<dbReference type="PANTHER" id="PTHR36565:SF1">
    <property type="entry name" value="UPF0332 PROTEIN TM_1000"/>
    <property type="match status" value="1"/>
</dbReference>
<proteinExistence type="inferred from homology"/>
<dbReference type="SUPFAM" id="SSF81593">
    <property type="entry name" value="Nucleotidyltransferase substrate binding subunit/domain"/>
    <property type="match status" value="1"/>
</dbReference>
<dbReference type="AlphaFoldDB" id="A0A1D3L2U5"/>
<name>A0A1D3L2U5_9EURY</name>
<dbReference type="InterPro" id="IPR052226">
    <property type="entry name" value="UPF0332_toxin"/>
</dbReference>
<keyword evidence="4" id="KW-1185">Reference proteome</keyword>
<evidence type="ECO:0000259" key="2">
    <source>
        <dbReference type="Pfam" id="PF05168"/>
    </source>
</evidence>
<accession>A0A1D3L2U5</accession>
<dbReference type="EMBL" id="LT607756">
    <property type="protein sequence ID" value="SCG85873.1"/>
    <property type="molecule type" value="Genomic_DNA"/>
</dbReference>
<comment type="similarity">
    <text evidence="1">Belongs to the UPF0332 family.</text>
</comment>
<evidence type="ECO:0000256" key="1">
    <source>
        <dbReference type="ARBA" id="ARBA00038248"/>
    </source>
</evidence>
<dbReference type="Proteomes" id="UP000094707">
    <property type="component" value="Chromosome I"/>
</dbReference>
<organism evidence="3 4">
    <name type="scientific">Methanobacterium congolense</name>
    <dbReference type="NCBI Taxonomy" id="118062"/>
    <lineage>
        <taxon>Archaea</taxon>
        <taxon>Methanobacteriati</taxon>
        <taxon>Methanobacteriota</taxon>
        <taxon>Methanomada group</taxon>
        <taxon>Methanobacteria</taxon>
        <taxon>Methanobacteriales</taxon>
        <taxon>Methanobacteriaceae</taxon>
        <taxon>Methanobacterium</taxon>
    </lineage>
</organism>